<dbReference type="Proteomes" id="UP000235786">
    <property type="component" value="Unassembled WGS sequence"/>
</dbReference>
<feature type="region of interest" description="Disordered" evidence="1">
    <location>
        <begin position="557"/>
        <end position="643"/>
    </location>
</feature>
<dbReference type="InterPro" id="IPR021369">
    <property type="entry name" value="DUF2985"/>
</dbReference>
<dbReference type="STRING" id="1149755.A0A2J6S4A6"/>
<evidence type="ECO:0008006" key="5">
    <source>
        <dbReference type="Google" id="ProtNLM"/>
    </source>
</evidence>
<dbReference type="PANTHER" id="PTHR35872:SF2">
    <property type="entry name" value="INTEGRAL MEMBRANE PROTEIN (AFU_ORTHOLOGUE AFUA_5G07110)"/>
    <property type="match status" value="1"/>
</dbReference>
<feature type="transmembrane region" description="Helical" evidence="2">
    <location>
        <begin position="424"/>
        <end position="449"/>
    </location>
</feature>
<dbReference type="AlphaFoldDB" id="A0A2J6S4A6"/>
<sequence length="643" mass="72422">MDQPGSSELSPPLEATANPVVAVGRKVKSMLTSHQRPSVRIQRGGARPVPATQDFAEKPLPQLPPRGPDSSTDSMARDAAQTDTSADLSRQNTFASRFAGARARAGSTVQSLFIATLSTLTNVQNSLFVPSLGRFVNRQPTYRVTEDAQETQTMDKIKAKLKSIAGIGEEGEKKKKIDDTLSSCQYAILPDDKVLVGWTPENKEELDDRVRHMLHSRRAKMKRAMKGFRQYVRRPFGLFITVYATLITLFGAAWVLFLIGWISLGAKQDYVVNIIDNIMVALFAIIGDGLAPFRAVDTYHMIYIAHYHRKTWKKREKLGLPKLADHNDLPDQRMEDVQPKEVDIESLIARRMPRSLARRIAPRIPKRYASRMTARATPEPSYDYTVLTDEEQAKLEYHERKFSKSHTFYKPHETATHYAFPLKLLVAIVVLLDLHSCLQITLGACTWGINYHTRPFALTTVILCFSITCNITGGVLISKGDKRTRKKDVIERMMRQELTEEAIDEMEARWMKEAEDRGDIDKSVRKRFEEERDAEENEEIKKSWKTVPLLPKKLLGKGEDHRQPALPQEARGSGSKVNVAGSSSGASTPRKPVPVRSNLTSLQENPGEPSRPNPALLARKEASKEGKGEKVMRMIRRADLDRS</sequence>
<keyword evidence="4" id="KW-1185">Reference proteome</keyword>
<feature type="compositionally biased region" description="Basic and acidic residues" evidence="1">
    <location>
        <begin position="618"/>
        <end position="643"/>
    </location>
</feature>
<keyword evidence="2" id="KW-0472">Membrane</keyword>
<proteinExistence type="predicted"/>
<feature type="region of interest" description="Disordered" evidence="1">
    <location>
        <begin position="1"/>
        <end position="89"/>
    </location>
</feature>
<evidence type="ECO:0000313" key="4">
    <source>
        <dbReference type="Proteomes" id="UP000235786"/>
    </source>
</evidence>
<dbReference type="Pfam" id="PF11204">
    <property type="entry name" value="DUF2985"/>
    <property type="match status" value="1"/>
</dbReference>
<name>A0A2J6S4A6_HYAVF</name>
<feature type="transmembrane region" description="Helical" evidence="2">
    <location>
        <begin position="270"/>
        <end position="291"/>
    </location>
</feature>
<evidence type="ECO:0000313" key="3">
    <source>
        <dbReference type="EMBL" id="PMD45610.1"/>
    </source>
</evidence>
<reference evidence="3 4" key="1">
    <citation type="submission" date="2016-04" db="EMBL/GenBank/DDBJ databases">
        <title>A degradative enzymes factory behind the ericoid mycorrhizal symbiosis.</title>
        <authorList>
            <consortium name="DOE Joint Genome Institute"/>
            <person name="Martino E."/>
            <person name="Morin E."/>
            <person name="Grelet G."/>
            <person name="Kuo A."/>
            <person name="Kohler A."/>
            <person name="Daghino S."/>
            <person name="Barry K."/>
            <person name="Choi C."/>
            <person name="Cichocki N."/>
            <person name="Clum A."/>
            <person name="Copeland A."/>
            <person name="Hainaut M."/>
            <person name="Haridas S."/>
            <person name="Labutti K."/>
            <person name="Lindquist E."/>
            <person name="Lipzen A."/>
            <person name="Khouja H.-R."/>
            <person name="Murat C."/>
            <person name="Ohm R."/>
            <person name="Olson A."/>
            <person name="Spatafora J."/>
            <person name="Veneault-Fourrey C."/>
            <person name="Henrissat B."/>
            <person name="Grigoriev I."/>
            <person name="Martin F."/>
            <person name="Perotto S."/>
        </authorList>
    </citation>
    <scope>NUCLEOTIDE SEQUENCE [LARGE SCALE GENOMIC DNA]</scope>
    <source>
        <strain evidence="3 4">F</strain>
    </source>
</reference>
<dbReference type="PANTHER" id="PTHR35872">
    <property type="entry name" value="INTEGRAL MEMBRANE PROTEIN (AFU_ORTHOLOGUE AFUA_5G07110)"/>
    <property type="match status" value="1"/>
</dbReference>
<accession>A0A2J6S4A6</accession>
<feature type="transmembrane region" description="Helical" evidence="2">
    <location>
        <begin position="455"/>
        <end position="477"/>
    </location>
</feature>
<dbReference type="EMBL" id="KZ613940">
    <property type="protein sequence ID" value="PMD45610.1"/>
    <property type="molecule type" value="Genomic_DNA"/>
</dbReference>
<protein>
    <recommendedName>
        <fullName evidence="5">Integral membrane protein</fullName>
    </recommendedName>
</protein>
<evidence type="ECO:0000256" key="1">
    <source>
        <dbReference type="SAM" id="MobiDB-lite"/>
    </source>
</evidence>
<feature type="transmembrane region" description="Helical" evidence="2">
    <location>
        <begin position="236"/>
        <end position="264"/>
    </location>
</feature>
<keyword evidence="2" id="KW-1133">Transmembrane helix</keyword>
<keyword evidence="2" id="KW-0812">Transmembrane</keyword>
<gene>
    <name evidence="3" type="ORF">L207DRAFT_482043</name>
</gene>
<dbReference type="OrthoDB" id="3365211at2759"/>
<organism evidence="3 4">
    <name type="scientific">Hyaloscypha variabilis (strain UAMH 11265 / GT02V1 / F)</name>
    <name type="common">Meliniomyces variabilis</name>
    <dbReference type="NCBI Taxonomy" id="1149755"/>
    <lineage>
        <taxon>Eukaryota</taxon>
        <taxon>Fungi</taxon>
        <taxon>Dikarya</taxon>
        <taxon>Ascomycota</taxon>
        <taxon>Pezizomycotina</taxon>
        <taxon>Leotiomycetes</taxon>
        <taxon>Helotiales</taxon>
        <taxon>Hyaloscyphaceae</taxon>
        <taxon>Hyaloscypha</taxon>
        <taxon>Hyaloscypha variabilis</taxon>
    </lineage>
</organism>
<evidence type="ECO:0000256" key="2">
    <source>
        <dbReference type="SAM" id="Phobius"/>
    </source>
</evidence>